<evidence type="ECO:0000256" key="4">
    <source>
        <dbReference type="ARBA" id="ARBA00025596"/>
    </source>
</evidence>
<dbReference type="GO" id="GO:1990230">
    <property type="term" value="C:iron-sulfur cluster transfer complex"/>
    <property type="evidence" value="ECO:0007669"/>
    <property type="project" value="TreeGrafter"/>
</dbReference>
<evidence type="ECO:0000313" key="9">
    <source>
        <dbReference type="EMBL" id="OON37580.1"/>
    </source>
</evidence>
<evidence type="ECO:0000256" key="3">
    <source>
        <dbReference type="ARBA" id="ARBA00023186"/>
    </source>
</evidence>
<feature type="domain" description="J" evidence="8">
    <location>
        <begin position="2"/>
        <end position="74"/>
    </location>
</feature>
<dbReference type="GO" id="GO:0006457">
    <property type="term" value="P:protein folding"/>
    <property type="evidence" value="ECO:0007669"/>
    <property type="project" value="UniProtKB-UniRule"/>
</dbReference>
<proteinExistence type="inferred from homology"/>
<dbReference type="InterPro" id="IPR036386">
    <property type="entry name" value="HscB_C_sf"/>
</dbReference>
<dbReference type="GO" id="GO:0051087">
    <property type="term" value="F:protein-folding chaperone binding"/>
    <property type="evidence" value="ECO:0007669"/>
    <property type="project" value="InterPro"/>
</dbReference>
<dbReference type="AlphaFoldDB" id="A0A1S8YEV5"/>
<dbReference type="InterPro" id="IPR004640">
    <property type="entry name" value="HscB"/>
</dbReference>
<dbReference type="GO" id="GO:0004553">
    <property type="term" value="F:hydrolase activity, hydrolyzing O-glycosyl compounds"/>
    <property type="evidence" value="ECO:0007669"/>
    <property type="project" value="InterPro"/>
</dbReference>
<dbReference type="InterPro" id="IPR001579">
    <property type="entry name" value="Glyco_hydro_18_chit_AS"/>
</dbReference>
<evidence type="ECO:0000259" key="8">
    <source>
        <dbReference type="PROSITE" id="PS50076"/>
    </source>
</evidence>
<reference evidence="9 10" key="1">
    <citation type="submission" date="2016-12" db="EMBL/GenBank/DDBJ databases">
        <title>Izhakiella australiana sp. nov. of genus Izhakiella isolated from Australian desert.</title>
        <authorList>
            <person name="Ji M."/>
        </authorList>
    </citation>
    <scope>NUCLEOTIDE SEQUENCE [LARGE SCALE GENOMIC DNA]</scope>
    <source>
        <strain evidence="9 10">D4N98</strain>
    </source>
</reference>
<dbReference type="CDD" id="cd06257">
    <property type="entry name" value="DnaJ"/>
    <property type="match status" value="1"/>
</dbReference>
<evidence type="ECO:0000256" key="6">
    <source>
        <dbReference type="ARBA" id="ARBA00030734"/>
    </source>
</evidence>
<comment type="function">
    <text evidence="4 7">Co-chaperone involved in the maturation of iron-sulfur cluster-containing proteins. Seems to help targeting proteins to be folded toward HscA.</text>
</comment>
<dbReference type="GO" id="GO:0044571">
    <property type="term" value="P:[2Fe-2S] cluster assembly"/>
    <property type="evidence" value="ECO:0007669"/>
    <property type="project" value="InterPro"/>
</dbReference>
<dbReference type="PROSITE" id="PS50076">
    <property type="entry name" value="DNAJ_2"/>
    <property type="match status" value="1"/>
</dbReference>
<dbReference type="Gene3D" id="1.20.1280.20">
    <property type="entry name" value="HscB, C-terminal domain"/>
    <property type="match status" value="1"/>
</dbReference>
<comment type="similarity">
    <text evidence="1 7">Belongs to the HscB family.</text>
</comment>
<keyword evidence="10" id="KW-1185">Reference proteome</keyword>
<evidence type="ECO:0000256" key="5">
    <source>
        <dbReference type="ARBA" id="ARBA00025986"/>
    </source>
</evidence>
<dbReference type="InterPro" id="IPR001623">
    <property type="entry name" value="DnaJ_domain"/>
</dbReference>
<dbReference type="Proteomes" id="UP000190667">
    <property type="component" value="Unassembled WGS sequence"/>
</dbReference>
<dbReference type="GO" id="GO:0051259">
    <property type="term" value="P:protein complex oligomerization"/>
    <property type="evidence" value="ECO:0007669"/>
    <property type="project" value="InterPro"/>
</dbReference>
<comment type="subunit">
    <text evidence="5 7">Interacts with HscA and stimulates its ATPase activity. Interacts with IscU.</text>
</comment>
<dbReference type="PANTHER" id="PTHR14021">
    <property type="entry name" value="IRON-SULFUR CLUSTER CO-CHAPERONE PROTEIN HSCB"/>
    <property type="match status" value="1"/>
</dbReference>
<accession>A0A1S8YEV5</accession>
<dbReference type="InterPro" id="IPR036869">
    <property type="entry name" value="J_dom_sf"/>
</dbReference>
<dbReference type="STRING" id="1926881.BTJ39_19800"/>
<dbReference type="HAMAP" id="MF_00682">
    <property type="entry name" value="HscB"/>
    <property type="match status" value="1"/>
</dbReference>
<evidence type="ECO:0000256" key="7">
    <source>
        <dbReference type="HAMAP-Rule" id="MF_00682"/>
    </source>
</evidence>
<comment type="caution">
    <text evidence="9">The sequence shown here is derived from an EMBL/GenBank/DDBJ whole genome shotgun (WGS) entry which is preliminary data.</text>
</comment>
<evidence type="ECO:0000256" key="1">
    <source>
        <dbReference type="ARBA" id="ARBA00010476"/>
    </source>
</evidence>
<keyword evidence="3 7" id="KW-0143">Chaperone</keyword>
<evidence type="ECO:0000256" key="2">
    <source>
        <dbReference type="ARBA" id="ARBA00017570"/>
    </source>
</evidence>
<dbReference type="SUPFAM" id="SSF46565">
    <property type="entry name" value="Chaperone J-domain"/>
    <property type="match status" value="1"/>
</dbReference>
<dbReference type="GO" id="GO:0001671">
    <property type="term" value="F:ATPase activator activity"/>
    <property type="evidence" value="ECO:0007669"/>
    <property type="project" value="InterPro"/>
</dbReference>
<gene>
    <name evidence="7 9" type="primary">hscB</name>
    <name evidence="9" type="ORF">BTJ39_19800</name>
</gene>
<dbReference type="SUPFAM" id="SSF47144">
    <property type="entry name" value="HSC20 (HSCB), C-terminal oligomerisation domain"/>
    <property type="match status" value="1"/>
</dbReference>
<dbReference type="NCBIfam" id="TIGR00714">
    <property type="entry name" value="hscB"/>
    <property type="match status" value="1"/>
</dbReference>
<dbReference type="RefSeq" id="WP_078004444.1">
    <property type="nucleotide sequence ID" value="NZ_MRUL01000019.1"/>
</dbReference>
<dbReference type="Pfam" id="PF07743">
    <property type="entry name" value="HSCB_C"/>
    <property type="match status" value="1"/>
</dbReference>
<evidence type="ECO:0000313" key="10">
    <source>
        <dbReference type="Proteomes" id="UP000190667"/>
    </source>
</evidence>
<sequence>MDYFSLFGLPLSFEIDSGQLTTRFQELQRQFHPDRFASRPEKERLQAVQQAATINQAYQALKKPLPRAEYLLSLNGIDIDNEQHTLRDTDFLVEQLTMREELETIEQQQDEAALYDFMQRLDGMSAPRHNQMRDQLMQQDWTQAADSVRKLRFIAKLRTQAEALEERLLDL</sequence>
<protein>
    <recommendedName>
        <fullName evidence="2 7">Co-chaperone protein HscB</fullName>
    </recommendedName>
    <alternativeName>
        <fullName evidence="6 7">Hsc20</fullName>
    </alternativeName>
</protein>
<dbReference type="InterPro" id="IPR009073">
    <property type="entry name" value="HscB_oligo_C"/>
</dbReference>
<organism evidence="9 10">
    <name type="scientific">Izhakiella australiensis</name>
    <dbReference type="NCBI Taxonomy" id="1926881"/>
    <lineage>
        <taxon>Bacteria</taxon>
        <taxon>Pseudomonadati</taxon>
        <taxon>Pseudomonadota</taxon>
        <taxon>Gammaproteobacteria</taxon>
        <taxon>Enterobacterales</taxon>
        <taxon>Erwiniaceae</taxon>
        <taxon>Izhakiella</taxon>
    </lineage>
</organism>
<dbReference type="PANTHER" id="PTHR14021:SF15">
    <property type="entry name" value="IRON-SULFUR CLUSTER CO-CHAPERONE PROTEIN HSCB"/>
    <property type="match status" value="1"/>
</dbReference>
<dbReference type="OrthoDB" id="287587at2"/>
<dbReference type="NCBIfam" id="NF003449">
    <property type="entry name" value="PRK05014.1"/>
    <property type="match status" value="1"/>
</dbReference>
<dbReference type="SMART" id="SM00271">
    <property type="entry name" value="DnaJ"/>
    <property type="match status" value="1"/>
</dbReference>
<dbReference type="Gene3D" id="1.10.287.110">
    <property type="entry name" value="DnaJ domain"/>
    <property type="match status" value="1"/>
</dbReference>
<dbReference type="PROSITE" id="PS01095">
    <property type="entry name" value="GH18_1"/>
    <property type="match status" value="1"/>
</dbReference>
<name>A0A1S8YEV5_9GAMM</name>
<dbReference type="EMBL" id="MRUL01000019">
    <property type="protein sequence ID" value="OON37580.1"/>
    <property type="molecule type" value="Genomic_DNA"/>
</dbReference>
<dbReference type="GO" id="GO:0005975">
    <property type="term" value="P:carbohydrate metabolic process"/>
    <property type="evidence" value="ECO:0007669"/>
    <property type="project" value="InterPro"/>
</dbReference>